<name>A0A955L0I5_9BACT</name>
<evidence type="ECO:0000259" key="5">
    <source>
        <dbReference type="Pfam" id="PF22919"/>
    </source>
</evidence>
<dbReference type="Pfam" id="PF22919">
    <property type="entry name" value="ATP-synt_VA_C"/>
    <property type="match status" value="1"/>
</dbReference>
<accession>A0A955L0I5</accession>
<comment type="caution">
    <text evidence="6">The sequence shown here is derived from an EMBL/GenBank/DDBJ whole genome shotgun (WGS) entry which is preliminary data.</text>
</comment>
<dbReference type="NCBIfam" id="NF003235">
    <property type="entry name" value="PRK04196.1"/>
    <property type="match status" value="1"/>
</dbReference>
<dbReference type="AlphaFoldDB" id="A0A955L0I5"/>
<dbReference type="PANTHER" id="PTHR43389">
    <property type="entry name" value="V-TYPE PROTON ATPASE SUBUNIT B"/>
    <property type="match status" value="1"/>
</dbReference>
<feature type="domain" description="ATP synthase A/B type C-terminal" evidence="5">
    <location>
        <begin position="231"/>
        <end position="328"/>
    </location>
</feature>
<evidence type="ECO:0000259" key="4">
    <source>
        <dbReference type="Pfam" id="PF00006"/>
    </source>
</evidence>
<evidence type="ECO:0000256" key="1">
    <source>
        <dbReference type="ARBA" id="ARBA00008936"/>
    </source>
</evidence>
<dbReference type="Gene3D" id="3.40.50.12240">
    <property type="match status" value="1"/>
</dbReference>
<dbReference type="SUPFAM" id="SSF52540">
    <property type="entry name" value="P-loop containing nucleoside triphosphate hydrolases"/>
    <property type="match status" value="1"/>
</dbReference>
<dbReference type="PANTHER" id="PTHR43389:SF4">
    <property type="entry name" value="V-TYPE PROTON ATPASE SUBUNIT B"/>
    <property type="match status" value="1"/>
</dbReference>
<proteinExistence type="inferred from homology"/>
<evidence type="ECO:0000256" key="2">
    <source>
        <dbReference type="ARBA" id="ARBA00022448"/>
    </source>
</evidence>
<dbReference type="InterPro" id="IPR022879">
    <property type="entry name" value="V-ATPase_su_B/beta"/>
</dbReference>
<organism evidence="6 7">
    <name type="scientific">Candidatus Dojkabacteria bacterium</name>
    <dbReference type="NCBI Taxonomy" id="2099670"/>
    <lineage>
        <taxon>Bacteria</taxon>
        <taxon>Candidatus Dojkabacteria</taxon>
    </lineage>
</organism>
<evidence type="ECO:0000313" key="6">
    <source>
        <dbReference type="EMBL" id="MCA9379456.1"/>
    </source>
</evidence>
<dbReference type="GO" id="GO:0005524">
    <property type="term" value="F:ATP binding"/>
    <property type="evidence" value="ECO:0007669"/>
    <property type="project" value="InterPro"/>
</dbReference>
<sequence>LPGEFIQTGVSAIDVLTPLVRGQKLPIFSAAGLPHMQLTSQIVRNAKIAGEEKFAVVFGAMGITHDEAEYFTRDLRRSGALARTVMFINLAGDPVIERLALPRLALTTAEHLAYELGMHVLVVLSDMTNYCNALREVSAALREVPSRRGYPGYLYTDLASIYERAGRLRGKAGSVTQLPVLTMPDGDATHPIPDLTGYITEGQIMLSPHLQRQGVTPPIDVLSSLSRLKDKGIGAGKTDQDHDILLGQLFAGYARGQELRDLVKVLGEEAISEADASYIKFAEELENKLINQGWLAGREIGQSLDLGWQLLRLLPSRELAKLPAEVLSRHPHISEDYPA</sequence>
<dbReference type="InterPro" id="IPR027417">
    <property type="entry name" value="P-loop_NTPase"/>
</dbReference>
<keyword evidence="3" id="KW-0406">Ion transport</keyword>
<dbReference type="GO" id="GO:0006811">
    <property type="term" value="P:monoatomic ion transport"/>
    <property type="evidence" value="ECO:0007669"/>
    <property type="project" value="UniProtKB-KW"/>
</dbReference>
<comment type="similarity">
    <text evidence="1">Belongs to the ATPase alpha/beta chains family.</text>
</comment>
<dbReference type="InterPro" id="IPR000194">
    <property type="entry name" value="ATPase_F1/V1/A1_a/bsu_nucl-bd"/>
</dbReference>
<gene>
    <name evidence="6" type="ORF">KC640_03430</name>
</gene>
<feature type="domain" description="ATPase F1/V1/A1 complex alpha/beta subunit nucleotide-binding" evidence="4">
    <location>
        <begin position="9"/>
        <end position="226"/>
    </location>
</feature>
<reference evidence="6" key="2">
    <citation type="journal article" date="2021" name="Microbiome">
        <title>Successional dynamics and alternative stable states in a saline activated sludge microbial community over 9 years.</title>
        <authorList>
            <person name="Wang Y."/>
            <person name="Ye J."/>
            <person name="Ju F."/>
            <person name="Liu L."/>
            <person name="Boyd J.A."/>
            <person name="Deng Y."/>
            <person name="Parks D.H."/>
            <person name="Jiang X."/>
            <person name="Yin X."/>
            <person name="Woodcroft B.J."/>
            <person name="Tyson G.W."/>
            <person name="Hugenholtz P."/>
            <person name="Polz M.F."/>
            <person name="Zhang T."/>
        </authorList>
    </citation>
    <scope>NUCLEOTIDE SEQUENCE</scope>
    <source>
        <strain evidence="6">HKST-UBA12</strain>
    </source>
</reference>
<protein>
    <submittedName>
        <fullName evidence="6">V-type ATP synthase subunit B</fullName>
    </submittedName>
</protein>
<dbReference type="CDD" id="cd01135">
    <property type="entry name" value="V_A-ATPase_B"/>
    <property type="match status" value="1"/>
</dbReference>
<keyword evidence="2" id="KW-0813">Transport</keyword>
<feature type="non-terminal residue" evidence="6">
    <location>
        <position position="1"/>
    </location>
</feature>
<dbReference type="Proteomes" id="UP000760819">
    <property type="component" value="Unassembled WGS sequence"/>
</dbReference>
<dbReference type="Pfam" id="PF00006">
    <property type="entry name" value="ATP-synt_ab"/>
    <property type="match status" value="1"/>
</dbReference>
<reference evidence="6" key="1">
    <citation type="submission" date="2020-04" db="EMBL/GenBank/DDBJ databases">
        <authorList>
            <person name="Zhang T."/>
        </authorList>
    </citation>
    <scope>NUCLEOTIDE SEQUENCE</scope>
    <source>
        <strain evidence="6">HKST-UBA12</strain>
    </source>
</reference>
<evidence type="ECO:0000313" key="7">
    <source>
        <dbReference type="Proteomes" id="UP000760819"/>
    </source>
</evidence>
<dbReference type="EMBL" id="JAGQLI010000191">
    <property type="protein sequence ID" value="MCA9379456.1"/>
    <property type="molecule type" value="Genomic_DNA"/>
</dbReference>
<dbReference type="InterPro" id="IPR055190">
    <property type="entry name" value="ATP-synt_VA_C"/>
</dbReference>
<evidence type="ECO:0000256" key="3">
    <source>
        <dbReference type="ARBA" id="ARBA00023065"/>
    </source>
</evidence>